<evidence type="ECO:0000313" key="4">
    <source>
        <dbReference type="Proteomes" id="UP000799438"/>
    </source>
</evidence>
<name>A0A6A6BTB1_9PEZI</name>
<reference evidence="3" key="1">
    <citation type="journal article" date="2020" name="Stud. Mycol.">
        <title>101 Dothideomycetes genomes: a test case for predicting lifestyles and emergence of pathogens.</title>
        <authorList>
            <person name="Haridas S."/>
            <person name="Albert R."/>
            <person name="Binder M."/>
            <person name="Bloem J."/>
            <person name="Labutti K."/>
            <person name="Salamov A."/>
            <person name="Andreopoulos B."/>
            <person name="Baker S."/>
            <person name="Barry K."/>
            <person name="Bills G."/>
            <person name="Bluhm B."/>
            <person name="Cannon C."/>
            <person name="Castanera R."/>
            <person name="Culley D."/>
            <person name="Daum C."/>
            <person name="Ezra D."/>
            <person name="Gonzalez J."/>
            <person name="Henrissat B."/>
            <person name="Kuo A."/>
            <person name="Liang C."/>
            <person name="Lipzen A."/>
            <person name="Lutzoni F."/>
            <person name="Magnuson J."/>
            <person name="Mondo S."/>
            <person name="Nolan M."/>
            <person name="Ohm R."/>
            <person name="Pangilinan J."/>
            <person name="Park H.-J."/>
            <person name="Ramirez L."/>
            <person name="Alfaro M."/>
            <person name="Sun H."/>
            <person name="Tritt A."/>
            <person name="Yoshinaga Y."/>
            <person name="Zwiers L.-H."/>
            <person name="Turgeon B."/>
            <person name="Goodwin S."/>
            <person name="Spatafora J."/>
            <person name="Crous P."/>
            <person name="Grigoriev I."/>
        </authorList>
    </citation>
    <scope>NUCLEOTIDE SEQUENCE</scope>
    <source>
        <strain evidence="3">CBS 121167</strain>
    </source>
</reference>
<keyword evidence="2" id="KW-0597">Phosphoprotein</keyword>
<dbReference type="InterPro" id="IPR051414">
    <property type="entry name" value="Adenylate-forming_Reductase"/>
</dbReference>
<dbReference type="PANTHER" id="PTHR43439:SF2">
    <property type="entry name" value="ENZYME, PUTATIVE (JCVI)-RELATED"/>
    <property type="match status" value="1"/>
</dbReference>
<dbReference type="SUPFAM" id="SSF56801">
    <property type="entry name" value="Acetyl-CoA synthetase-like"/>
    <property type="match status" value="1"/>
</dbReference>
<gene>
    <name evidence="3" type="ORF">K452DRAFT_293797</name>
</gene>
<dbReference type="Gene3D" id="3.40.50.12780">
    <property type="entry name" value="N-terminal domain of ligase-like"/>
    <property type="match status" value="1"/>
</dbReference>
<keyword evidence="1" id="KW-0596">Phosphopantetheine</keyword>
<dbReference type="OrthoDB" id="429813at2759"/>
<proteinExistence type="predicted"/>
<dbReference type="AlphaFoldDB" id="A0A6A6BTB1"/>
<dbReference type="Pfam" id="PF23562">
    <property type="entry name" value="AMP-binding_C_3"/>
    <property type="match status" value="1"/>
</dbReference>
<dbReference type="RefSeq" id="XP_033403067.1">
    <property type="nucleotide sequence ID" value="XM_033541620.1"/>
</dbReference>
<sequence length="563" mass="64051">MEQPASFTTAVVPPGPRRLLTKIIDHNATFYPTKVYAAFPRTESIEDGFRELTYKGFSNAINRAAWWLDETLGGSVDFDTDLSTFAYFGPRDIRYSILAVAAIKTGRKILFPSNECSEVGLLSLMDDTGCTDVILGPAEMSMPLIELALALRPDVRRFVVPGLEELVDWEEVPQYPYDKTFEDAEHDQFMILHTSCTTEKPIPILYSNGQVATLDAQRHMPENEGLLWWRLLPGKRLHSSMELQIAHVFSCLLLPVYFDATIVLGPGDQPLTASMLEQIYDLGAVDGGLYSPFTIEAACHFPIALSKMKKLDFVIYTGGTLPRAAANALTSDGTTKLHCMLANNKVGVLPIYLQKPREWFCFRFHPWLGYEMRRRNRDRRFELVIQRTPQLAAFQGVFYMSPRARVFRCQEIFDPHPDQPVLWLYLGPADAMITFAYGGDLDPLPMEEIIRQDPLINAAIIGGNGRPRPFLLLELAADFERVKEVVLDRIWPVIDAANRKCPEYIKLTRPLVLFTDPGVPLRRTLPGTAYVDRYRSFGDYQEDIDELYDRFFMKQMALPLRTR</sequence>
<protein>
    <recommendedName>
        <fullName evidence="5">AMP-dependent synthetase/ligase domain-containing protein</fullName>
    </recommendedName>
</protein>
<evidence type="ECO:0000313" key="3">
    <source>
        <dbReference type="EMBL" id="KAF2147359.1"/>
    </source>
</evidence>
<accession>A0A6A6BTB1</accession>
<keyword evidence="4" id="KW-1185">Reference proteome</keyword>
<dbReference type="InterPro" id="IPR042099">
    <property type="entry name" value="ANL_N_sf"/>
</dbReference>
<evidence type="ECO:0008006" key="5">
    <source>
        <dbReference type="Google" id="ProtNLM"/>
    </source>
</evidence>
<evidence type="ECO:0000256" key="2">
    <source>
        <dbReference type="ARBA" id="ARBA00022553"/>
    </source>
</evidence>
<organism evidence="3 4">
    <name type="scientific">Aplosporella prunicola CBS 121167</name>
    <dbReference type="NCBI Taxonomy" id="1176127"/>
    <lineage>
        <taxon>Eukaryota</taxon>
        <taxon>Fungi</taxon>
        <taxon>Dikarya</taxon>
        <taxon>Ascomycota</taxon>
        <taxon>Pezizomycotina</taxon>
        <taxon>Dothideomycetes</taxon>
        <taxon>Dothideomycetes incertae sedis</taxon>
        <taxon>Botryosphaeriales</taxon>
        <taxon>Aplosporellaceae</taxon>
        <taxon>Aplosporella</taxon>
    </lineage>
</organism>
<dbReference type="GeneID" id="54299116"/>
<dbReference type="PANTHER" id="PTHR43439">
    <property type="entry name" value="PHENYLACETATE-COENZYME A LIGASE"/>
    <property type="match status" value="1"/>
</dbReference>
<dbReference type="EMBL" id="ML995474">
    <property type="protein sequence ID" value="KAF2147359.1"/>
    <property type="molecule type" value="Genomic_DNA"/>
</dbReference>
<dbReference type="Proteomes" id="UP000799438">
    <property type="component" value="Unassembled WGS sequence"/>
</dbReference>
<evidence type="ECO:0000256" key="1">
    <source>
        <dbReference type="ARBA" id="ARBA00022450"/>
    </source>
</evidence>